<evidence type="ECO:0000313" key="2">
    <source>
        <dbReference type="Proteomes" id="UP000654075"/>
    </source>
</evidence>
<sequence>MSRLNGMRGICGLSCKDASGKPAFWVMLGAEYEASASGPSFQPEVALLAESNLVTLPSPHPGATRTPWETRFLEQGGGGKPLQLADEAAADEKRQQLMTLCDLEDEDEEDDTKSVDLTDEDVVSSASNEIKVGSLVRGQLSGGAVAVVEELVADCTDPSKSAVVLRLLRDGTGLGGGSSGSSGSARSGAASLTQSCILSDLTLVAEDQLLLEAVCAACGEAEPEDQQLICEGFGKACLSSAHAGCLQPTW</sequence>
<protein>
    <submittedName>
        <fullName evidence="1">Uncharacterized protein</fullName>
    </submittedName>
</protein>
<organism evidence="1 2">
    <name type="scientific">Polarella glacialis</name>
    <name type="common">Dinoflagellate</name>
    <dbReference type="NCBI Taxonomy" id="89957"/>
    <lineage>
        <taxon>Eukaryota</taxon>
        <taxon>Sar</taxon>
        <taxon>Alveolata</taxon>
        <taxon>Dinophyceae</taxon>
        <taxon>Suessiales</taxon>
        <taxon>Suessiaceae</taxon>
        <taxon>Polarella</taxon>
    </lineage>
</organism>
<dbReference type="AlphaFoldDB" id="A0A813FLR5"/>
<gene>
    <name evidence="1" type="ORF">PGLA1383_LOCUS29324</name>
</gene>
<dbReference type="Proteomes" id="UP000654075">
    <property type="component" value="Unassembled WGS sequence"/>
</dbReference>
<dbReference type="EMBL" id="CAJNNV010025028">
    <property type="protein sequence ID" value="CAE8611526.1"/>
    <property type="molecule type" value="Genomic_DNA"/>
</dbReference>
<name>A0A813FLR5_POLGL</name>
<keyword evidence="2" id="KW-1185">Reference proteome</keyword>
<reference evidence="1" key="1">
    <citation type="submission" date="2021-02" db="EMBL/GenBank/DDBJ databases">
        <authorList>
            <person name="Dougan E. K."/>
            <person name="Rhodes N."/>
            <person name="Thang M."/>
            <person name="Chan C."/>
        </authorList>
    </citation>
    <scope>NUCLEOTIDE SEQUENCE</scope>
</reference>
<comment type="caution">
    <text evidence="1">The sequence shown here is derived from an EMBL/GenBank/DDBJ whole genome shotgun (WGS) entry which is preliminary data.</text>
</comment>
<proteinExistence type="predicted"/>
<evidence type="ECO:0000313" key="1">
    <source>
        <dbReference type="EMBL" id="CAE8611526.1"/>
    </source>
</evidence>
<accession>A0A813FLR5</accession>